<accession>A0A6S6SBM1</accession>
<evidence type="ECO:0000313" key="2">
    <source>
        <dbReference type="EMBL" id="CAA6802019.1"/>
    </source>
</evidence>
<dbReference type="PANTHER" id="PTHR41983">
    <property type="entry name" value="SHORT-CHAIN FATTY ACID TRANSPORTER-RELATED"/>
    <property type="match status" value="1"/>
</dbReference>
<proteinExistence type="predicted"/>
<dbReference type="EMBL" id="CACVAQ010000071">
    <property type="protein sequence ID" value="CAA6802019.1"/>
    <property type="molecule type" value="Genomic_DNA"/>
</dbReference>
<feature type="transmembrane region" description="Helical" evidence="1">
    <location>
        <begin position="57"/>
        <end position="81"/>
    </location>
</feature>
<dbReference type="InterPro" id="IPR006160">
    <property type="entry name" value="SCFA_transpt_AtoE"/>
</dbReference>
<feature type="transmembrane region" description="Helical" evidence="1">
    <location>
        <begin position="15"/>
        <end position="36"/>
    </location>
</feature>
<organism evidence="2">
    <name type="scientific">uncultured Aureispira sp</name>
    <dbReference type="NCBI Taxonomy" id="1331704"/>
    <lineage>
        <taxon>Bacteria</taxon>
        <taxon>Pseudomonadati</taxon>
        <taxon>Bacteroidota</taxon>
        <taxon>Saprospiria</taxon>
        <taxon>Saprospirales</taxon>
        <taxon>Saprospiraceae</taxon>
        <taxon>Aureispira</taxon>
        <taxon>environmental samples</taxon>
    </lineage>
</organism>
<keyword evidence="1" id="KW-0472">Membrane</keyword>
<feature type="transmembrane region" description="Helical" evidence="1">
    <location>
        <begin position="139"/>
        <end position="157"/>
    </location>
</feature>
<reference evidence="2" key="1">
    <citation type="submission" date="2020-01" db="EMBL/GenBank/DDBJ databases">
        <authorList>
            <person name="Meier V. D."/>
            <person name="Meier V D."/>
        </authorList>
    </citation>
    <scope>NUCLEOTIDE SEQUENCE</scope>
    <source>
        <strain evidence="2">HLG_WM_MAG_10</strain>
    </source>
</reference>
<keyword evidence="1" id="KW-0812">Transmembrane</keyword>
<dbReference type="GO" id="GO:0005886">
    <property type="term" value="C:plasma membrane"/>
    <property type="evidence" value="ECO:0007669"/>
    <property type="project" value="TreeGrafter"/>
</dbReference>
<dbReference type="PANTHER" id="PTHR41983:SF2">
    <property type="entry name" value="SHORT-CHAIN FATTY ACID TRANSPORTER-RELATED"/>
    <property type="match status" value="1"/>
</dbReference>
<protein>
    <submittedName>
        <fullName evidence="2">Short chain fatty acids transporter</fullName>
    </submittedName>
</protein>
<feature type="transmembrane region" description="Helical" evidence="1">
    <location>
        <begin position="101"/>
        <end position="127"/>
    </location>
</feature>
<feature type="transmembrane region" description="Helical" evidence="1">
    <location>
        <begin position="247"/>
        <end position="266"/>
    </location>
</feature>
<gene>
    <name evidence="2" type="ORF">HELGO_WM31326</name>
</gene>
<feature type="transmembrane region" description="Helical" evidence="1">
    <location>
        <begin position="325"/>
        <end position="347"/>
    </location>
</feature>
<feature type="transmembrane region" description="Helical" evidence="1">
    <location>
        <begin position="286"/>
        <end position="305"/>
    </location>
</feature>
<evidence type="ECO:0000256" key="1">
    <source>
        <dbReference type="SAM" id="Phobius"/>
    </source>
</evidence>
<feature type="transmembrane region" description="Helical" evidence="1">
    <location>
        <begin position="431"/>
        <end position="452"/>
    </location>
</feature>
<feature type="transmembrane region" description="Helical" evidence="1">
    <location>
        <begin position="353"/>
        <end position="370"/>
    </location>
</feature>
<feature type="transmembrane region" description="Helical" evidence="1">
    <location>
        <begin position="189"/>
        <end position="211"/>
    </location>
</feature>
<dbReference type="AlphaFoldDB" id="A0A6S6SBM1"/>
<dbReference type="Pfam" id="PF02667">
    <property type="entry name" value="SCFA_trans"/>
    <property type="match status" value="1"/>
</dbReference>
<keyword evidence="1" id="KW-1133">Transmembrane helix</keyword>
<name>A0A6S6SBM1_9BACT</name>
<sequence>MSFADKFVRSAQRVLPSPFTIAILLTVFTVILALLLTESKTDQWHLIELLLYWEGGFFDFLKFAMQMMLILVLGHVLALTLPANKLLNSLVKHCTSTARAAFIVTFISVLVAFLNWGLALILGAIFARKVGEHASQNKIPLNYPLIGAAGYSGLMVWHGGLSGSAPLKVAEEGHKFVEQIGLIPFSDTIFSTMNLVCMLTLIFVLPLAMYWMGKRVESNLLYLEAEAEVDPIPKTITGAERLDHSPILSTILGLVMTFIGFYKVLLAPIFNGQGFDWSFSFINPNYIIFMLFGFAILLHGSFFKFNQAVSKGIGGSAGIMIQFPFYAGIMGIMIGSGLVNVFSNVFVELSTARTFPVFTFFSAGLVNIFVPSGGGQWLVQGPILIEASQRLQVPIEKSILALSYGDQITNMLQPFWALPLLGITGLKAKEILPYTVFLLLIGVFIFCSILLLF</sequence>